<organism evidence="1 2">
    <name type="scientific">Bacillus safensis</name>
    <dbReference type="NCBI Taxonomy" id="561879"/>
    <lineage>
        <taxon>Bacteria</taxon>
        <taxon>Bacillati</taxon>
        <taxon>Bacillota</taxon>
        <taxon>Bacilli</taxon>
        <taxon>Bacillales</taxon>
        <taxon>Bacillaceae</taxon>
        <taxon>Bacillus</taxon>
    </lineage>
</organism>
<accession>A0A1L6ZP89</accession>
<evidence type="ECO:0000313" key="1">
    <source>
        <dbReference type="EMBL" id="APT48328.1"/>
    </source>
</evidence>
<protein>
    <submittedName>
        <fullName evidence="1">Uncharacterized protein</fullName>
    </submittedName>
</protein>
<proteinExistence type="predicted"/>
<dbReference type="Proteomes" id="UP000185426">
    <property type="component" value="Plasmid unnamed1"/>
</dbReference>
<evidence type="ECO:0000313" key="2">
    <source>
        <dbReference type="Proteomes" id="UP000185426"/>
    </source>
</evidence>
<reference evidence="1 2" key="1">
    <citation type="submission" date="2016-05" db="EMBL/GenBank/DDBJ databases">
        <title>Complete Genome and Methylome Analysis of Psychrotrophic Bacterial Isolates from Antarctic Lake Untersee.</title>
        <authorList>
            <person name="Fomenkov A."/>
            <person name="Akimov V.N."/>
            <person name="Vasilyeva L.V."/>
            <person name="Andersen D."/>
            <person name="Vincze T."/>
            <person name="Roberts R.J."/>
        </authorList>
    </citation>
    <scope>NUCLEOTIDE SEQUENCE [LARGE SCALE GENOMIC DNA]</scope>
    <source>
        <strain evidence="1 2">U14-5</strain>
        <plasmid evidence="1 2">unnamed1</plasmid>
    </source>
</reference>
<dbReference type="RefSeq" id="WP_075623755.1">
    <property type="nucleotide sequence ID" value="NZ_CP015608.1"/>
</dbReference>
<name>A0A1L6ZP89_BACIA</name>
<sequence length="88" mass="10120">MKKETKQSLNRNEEYSILEETGYKVIYRNLSAEPIPIAVIYSGTEQGRFNIDVRYLGKELGFKNEDEAIATAIHLHEKVYVASEEVLK</sequence>
<gene>
    <name evidence="1" type="ORF">BSA145_20915</name>
</gene>
<keyword evidence="1" id="KW-0614">Plasmid</keyword>
<dbReference type="AlphaFoldDB" id="A0A1L6ZP89"/>
<dbReference type="EMBL" id="CP015608">
    <property type="protein sequence ID" value="APT48328.1"/>
    <property type="molecule type" value="Genomic_DNA"/>
</dbReference>
<geneLocation type="plasmid" evidence="1 2">
    <name>unnamed1</name>
</geneLocation>